<gene>
    <name evidence="1" type="ORF">L1987_20269</name>
</gene>
<accession>A0ACB9IS34</accession>
<reference evidence="1 2" key="2">
    <citation type="journal article" date="2022" name="Mol. Ecol. Resour.">
        <title>The genomes of chicory, endive, great burdock and yacon provide insights into Asteraceae paleo-polyploidization history and plant inulin production.</title>
        <authorList>
            <person name="Fan W."/>
            <person name="Wang S."/>
            <person name="Wang H."/>
            <person name="Wang A."/>
            <person name="Jiang F."/>
            <person name="Liu H."/>
            <person name="Zhao H."/>
            <person name="Xu D."/>
            <person name="Zhang Y."/>
        </authorList>
    </citation>
    <scope>NUCLEOTIDE SEQUENCE [LARGE SCALE GENOMIC DNA]</scope>
    <source>
        <strain evidence="2">cv. Yunnan</strain>
        <tissue evidence="1">Leaves</tissue>
    </source>
</reference>
<evidence type="ECO:0000313" key="1">
    <source>
        <dbReference type="EMBL" id="KAI3810647.1"/>
    </source>
</evidence>
<evidence type="ECO:0000313" key="2">
    <source>
        <dbReference type="Proteomes" id="UP001056120"/>
    </source>
</evidence>
<proteinExistence type="predicted"/>
<keyword evidence="2" id="KW-1185">Reference proteome</keyword>
<protein>
    <submittedName>
        <fullName evidence="1">Uncharacterized protein</fullName>
    </submittedName>
</protein>
<sequence length="121" mass="13615">MSSGARRSSSRFALDDIYSMVSKSKAIKKEKGEPAIEVLKPDAPTPRYKINIGKKRKLCDAADVAIYEGLDYVDAYKKLHVLSHLGLEQMTRCYESVVKAVEKVFEQDDDATKTRPVSCVW</sequence>
<dbReference type="EMBL" id="CM042024">
    <property type="protein sequence ID" value="KAI3810647.1"/>
    <property type="molecule type" value="Genomic_DNA"/>
</dbReference>
<comment type="caution">
    <text evidence="1">The sequence shown here is derived from an EMBL/GenBank/DDBJ whole genome shotgun (WGS) entry which is preliminary data.</text>
</comment>
<reference evidence="2" key="1">
    <citation type="journal article" date="2022" name="Mol. Ecol. Resour.">
        <title>The genomes of chicory, endive, great burdock and yacon provide insights into Asteraceae palaeo-polyploidization history and plant inulin production.</title>
        <authorList>
            <person name="Fan W."/>
            <person name="Wang S."/>
            <person name="Wang H."/>
            <person name="Wang A."/>
            <person name="Jiang F."/>
            <person name="Liu H."/>
            <person name="Zhao H."/>
            <person name="Xu D."/>
            <person name="Zhang Y."/>
        </authorList>
    </citation>
    <scope>NUCLEOTIDE SEQUENCE [LARGE SCALE GENOMIC DNA]</scope>
    <source>
        <strain evidence="2">cv. Yunnan</strain>
    </source>
</reference>
<dbReference type="Proteomes" id="UP001056120">
    <property type="component" value="Linkage Group LG07"/>
</dbReference>
<organism evidence="1 2">
    <name type="scientific">Smallanthus sonchifolius</name>
    <dbReference type="NCBI Taxonomy" id="185202"/>
    <lineage>
        <taxon>Eukaryota</taxon>
        <taxon>Viridiplantae</taxon>
        <taxon>Streptophyta</taxon>
        <taxon>Embryophyta</taxon>
        <taxon>Tracheophyta</taxon>
        <taxon>Spermatophyta</taxon>
        <taxon>Magnoliopsida</taxon>
        <taxon>eudicotyledons</taxon>
        <taxon>Gunneridae</taxon>
        <taxon>Pentapetalae</taxon>
        <taxon>asterids</taxon>
        <taxon>campanulids</taxon>
        <taxon>Asterales</taxon>
        <taxon>Asteraceae</taxon>
        <taxon>Asteroideae</taxon>
        <taxon>Heliantheae alliance</taxon>
        <taxon>Millerieae</taxon>
        <taxon>Smallanthus</taxon>
    </lineage>
</organism>
<name>A0ACB9IS34_9ASTR</name>